<dbReference type="InterPro" id="IPR002694">
    <property type="entry name" value="Znf_CHC2"/>
</dbReference>
<dbReference type="GO" id="GO:0003677">
    <property type="term" value="F:DNA binding"/>
    <property type="evidence" value="ECO:0007669"/>
    <property type="project" value="UniProtKB-KW"/>
</dbReference>
<evidence type="ECO:0000256" key="7">
    <source>
        <dbReference type="ARBA" id="ARBA00022771"/>
    </source>
</evidence>
<comment type="similarity">
    <text evidence="12 13">Belongs to the DnaG primase family.</text>
</comment>
<dbReference type="AlphaFoldDB" id="A0AA42CM92"/>
<dbReference type="GO" id="GO:0008270">
    <property type="term" value="F:zinc ion binding"/>
    <property type="evidence" value="ECO:0007669"/>
    <property type="project" value="UniProtKB-KW"/>
</dbReference>
<dbReference type="CDD" id="cd03364">
    <property type="entry name" value="TOPRIM_DnaG_primases"/>
    <property type="match status" value="1"/>
</dbReference>
<dbReference type="Pfam" id="PF10410">
    <property type="entry name" value="DnaB_bind"/>
    <property type="match status" value="1"/>
</dbReference>
<dbReference type="FunFam" id="3.90.980.10:FF:000001">
    <property type="entry name" value="DNA primase"/>
    <property type="match status" value="1"/>
</dbReference>
<dbReference type="GO" id="GO:0000428">
    <property type="term" value="C:DNA-directed RNA polymerase complex"/>
    <property type="evidence" value="ECO:0007669"/>
    <property type="project" value="UniProtKB-KW"/>
</dbReference>
<keyword evidence="2 12" id="KW-0639">Primosome</keyword>
<dbReference type="Pfam" id="PF01807">
    <property type="entry name" value="Zn_ribbon_DnaG"/>
    <property type="match status" value="1"/>
</dbReference>
<evidence type="ECO:0000256" key="2">
    <source>
        <dbReference type="ARBA" id="ARBA00022515"/>
    </source>
</evidence>
<dbReference type="RefSeq" id="WP_282584464.1">
    <property type="nucleotide sequence ID" value="NZ_JAMOIM010000004.1"/>
</dbReference>
<dbReference type="InterPro" id="IPR036977">
    <property type="entry name" value="DNA_primase_Znf_CHC2"/>
</dbReference>
<keyword evidence="8 13" id="KW-0862">Zinc</keyword>
<evidence type="ECO:0000256" key="6">
    <source>
        <dbReference type="ARBA" id="ARBA00022723"/>
    </source>
</evidence>
<dbReference type="Gene3D" id="3.90.580.10">
    <property type="entry name" value="Zinc finger, CHC2-type domain"/>
    <property type="match status" value="1"/>
</dbReference>
<gene>
    <name evidence="12 16" type="primary">dnaG</name>
    <name evidence="16" type="ORF">M8523_08800</name>
</gene>
<dbReference type="InterPro" id="IPR019475">
    <property type="entry name" value="DNA_primase_DnaB-bd"/>
</dbReference>
<dbReference type="Proteomes" id="UP001165667">
    <property type="component" value="Unassembled WGS sequence"/>
</dbReference>
<dbReference type="InterPro" id="IPR034151">
    <property type="entry name" value="TOPRIM_DnaG_bac"/>
</dbReference>
<dbReference type="GO" id="GO:0006269">
    <property type="term" value="P:DNA replication, synthesis of primer"/>
    <property type="evidence" value="ECO:0007669"/>
    <property type="project" value="UniProtKB-UniRule"/>
</dbReference>
<evidence type="ECO:0000256" key="8">
    <source>
        <dbReference type="ARBA" id="ARBA00022833"/>
    </source>
</evidence>
<dbReference type="GO" id="GO:1990077">
    <property type="term" value="C:primosome complex"/>
    <property type="evidence" value="ECO:0007669"/>
    <property type="project" value="UniProtKB-KW"/>
</dbReference>
<dbReference type="EMBL" id="JAMOIM010000004">
    <property type="protein sequence ID" value="MCW6508120.1"/>
    <property type="molecule type" value="Genomic_DNA"/>
</dbReference>
<reference evidence="16" key="1">
    <citation type="submission" date="2022-05" db="EMBL/GenBank/DDBJ databases">
        <authorList>
            <person name="Pankratov T."/>
        </authorList>
    </citation>
    <scope>NUCLEOTIDE SEQUENCE</scope>
    <source>
        <strain evidence="16">BP6-180914</strain>
    </source>
</reference>
<keyword evidence="11 12" id="KW-0804">Transcription</keyword>
<comment type="caution">
    <text evidence="16">The sequence shown here is derived from an EMBL/GenBank/DDBJ whole genome shotgun (WGS) entry which is preliminary data.</text>
</comment>
<evidence type="ECO:0000256" key="9">
    <source>
        <dbReference type="ARBA" id="ARBA00022842"/>
    </source>
</evidence>
<dbReference type="SMART" id="SM00493">
    <property type="entry name" value="TOPRIM"/>
    <property type="match status" value="1"/>
</dbReference>
<dbReference type="SMART" id="SM00400">
    <property type="entry name" value="ZnF_CHCC"/>
    <property type="match status" value="1"/>
</dbReference>
<dbReference type="GO" id="GO:0003899">
    <property type="term" value="F:DNA-directed RNA polymerase activity"/>
    <property type="evidence" value="ECO:0007669"/>
    <property type="project" value="UniProtKB-UniRule"/>
</dbReference>
<dbReference type="Pfam" id="PF08275">
    <property type="entry name" value="DNAG_N"/>
    <property type="match status" value="1"/>
</dbReference>
<dbReference type="Pfam" id="PF13662">
    <property type="entry name" value="Toprim_4"/>
    <property type="match status" value="1"/>
</dbReference>
<dbReference type="InterPro" id="IPR006295">
    <property type="entry name" value="DNA_primase_DnaG"/>
</dbReference>
<feature type="domain" description="Toprim" evidence="15">
    <location>
        <begin position="257"/>
        <end position="339"/>
    </location>
</feature>
<keyword evidence="9" id="KW-0460">Magnesium</keyword>
<protein>
    <recommendedName>
        <fullName evidence="12 13">DNA primase</fullName>
        <ecNumber evidence="12">2.7.7.101</ecNumber>
    </recommendedName>
</protein>
<comment type="function">
    <text evidence="12 13">RNA polymerase that catalyzes the synthesis of short RNA molecules used as primers for DNA polymerase during DNA replication.</text>
</comment>
<dbReference type="InterPro" id="IPR050219">
    <property type="entry name" value="DnaG_primase"/>
</dbReference>
<dbReference type="SUPFAM" id="SSF56731">
    <property type="entry name" value="DNA primase core"/>
    <property type="match status" value="1"/>
</dbReference>
<comment type="cofactor">
    <cofactor evidence="13">
        <name>Zn(2+)</name>
        <dbReference type="ChEBI" id="CHEBI:29105"/>
    </cofactor>
    <text evidence="13">Binds 1 zinc ion per monomer.</text>
</comment>
<evidence type="ECO:0000256" key="13">
    <source>
        <dbReference type="PIRNR" id="PIRNR002811"/>
    </source>
</evidence>
<dbReference type="Gene3D" id="3.40.1360.10">
    <property type="match status" value="1"/>
</dbReference>
<keyword evidence="1 12" id="KW-0240">DNA-directed RNA polymerase</keyword>
<comment type="catalytic activity">
    <reaction evidence="12">
        <text>ssDNA + n NTP = ssDNA/pppN(pN)n-1 hybrid + (n-1) diphosphate.</text>
        <dbReference type="EC" id="2.7.7.101"/>
    </reaction>
</comment>
<sequence length="646" mass="70997">MRFSPEFIEEIRTRLPVSEVVGRRVRLKKAGREWRGLSPFNAEKTPSFYVNDGKMAWFDFSSGKNGNIFDFVMATEGLTFPEAVERLAGEAGLALPQRTVESVEHERKRAGLHEVLEKAAQFFEKRLSGREGAKARAYLTERGISAASQATFRIGYAPAERHALRDHLASLDADVETMIEAGLLVHGDDVKVPYDRFRDRVMFPICDRSGRVIAFGGRALEKGVPAKYLNSPEGTLFHKGALLYNHHQARKPAMDRGAVIAVEGYVDVVAVTAVGFPNVVATCGTALTPDQCELLWKMSEQPTLCFDGDAAGRRAAFKAVETALPLIGPNRSLRFAFLPDGQDPDDLARAGGATAVAEVLDKAKPLVDVLWLRETEGHSIDTPEQRAGLEHRLQEIVRGIGDDSLRRHYAVAMKERLAALLGTNRRQPAGRQAAAGTGARPAFMAGGRRQPFPPPLRGYRGASLPPLSDSITRSPAFARAALPQREALILALILSHPHLLERHFDEIESLDLTNAEAAKLRDAIVHLAGEELHDAGTLRHALERHGLDTVRQHVEAAADRLPHWHLREDAAEIDAEHVLQQALTLHQKMQALHKHLRAAERALADDASEMNFARLRDVQSRLSALGGMEATVEGFGTSSGRPEPEI</sequence>
<keyword evidence="6 13" id="KW-0479">Metal-binding</keyword>
<dbReference type="InterPro" id="IPR013264">
    <property type="entry name" value="DNAG_N"/>
</dbReference>
<evidence type="ECO:0000313" key="16">
    <source>
        <dbReference type="EMBL" id="MCW6508120.1"/>
    </source>
</evidence>
<dbReference type="EC" id="2.7.7.101" evidence="12"/>
<dbReference type="PANTHER" id="PTHR30313">
    <property type="entry name" value="DNA PRIMASE"/>
    <property type="match status" value="1"/>
</dbReference>
<feature type="region of interest" description="Disordered" evidence="14">
    <location>
        <begin position="428"/>
        <end position="447"/>
    </location>
</feature>
<dbReference type="SUPFAM" id="SSF57783">
    <property type="entry name" value="Zinc beta-ribbon"/>
    <property type="match status" value="1"/>
</dbReference>
<evidence type="ECO:0000256" key="5">
    <source>
        <dbReference type="ARBA" id="ARBA00022705"/>
    </source>
</evidence>
<keyword evidence="10 12" id="KW-0238">DNA-binding</keyword>
<dbReference type="PIRSF" id="PIRSF002811">
    <property type="entry name" value="DnaG"/>
    <property type="match status" value="1"/>
</dbReference>
<dbReference type="InterPro" id="IPR037068">
    <property type="entry name" value="DNA_primase_core_N_sf"/>
</dbReference>
<evidence type="ECO:0000256" key="1">
    <source>
        <dbReference type="ARBA" id="ARBA00022478"/>
    </source>
</evidence>
<comment type="subunit">
    <text evidence="12">Monomer. Interacts with DnaB.</text>
</comment>
<keyword evidence="7" id="KW-0863">Zinc-finger</keyword>
<dbReference type="HAMAP" id="MF_00974">
    <property type="entry name" value="DNA_primase_DnaG"/>
    <property type="match status" value="1"/>
</dbReference>
<organism evidence="16 17">
    <name type="scientific">Lichenifustis flavocetrariae</name>
    <dbReference type="NCBI Taxonomy" id="2949735"/>
    <lineage>
        <taxon>Bacteria</taxon>
        <taxon>Pseudomonadati</taxon>
        <taxon>Pseudomonadota</taxon>
        <taxon>Alphaproteobacteria</taxon>
        <taxon>Hyphomicrobiales</taxon>
        <taxon>Lichenihabitantaceae</taxon>
        <taxon>Lichenifustis</taxon>
    </lineage>
</organism>
<keyword evidence="5 12" id="KW-0235">DNA replication</keyword>
<keyword evidence="3 12" id="KW-0808">Transferase</keyword>
<evidence type="ECO:0000256" key="11">
    <source>
        <dbReference type="ARBA" id="ARBA00023163"/>
    </source>
</evidence>
<keyword evidence="17" id="KW-1185">Reference proteome</keyword>
<evidence type="ECO:0000256" key="4">
    <source>
        <dbReference type="ARBA" id="ARBA00022695"/>
    </source>
</evidence>
<name>A0AA42CM92_9HYPH</name>
<dbReference type="GO" id="GO:0005737">
    <property type="term" value="C:cytoplasm"/>
    <property type="evidence" value="ECO:0007669"/>
    <property type="project" value="TreeGrafter"/>
</dbReference>
<evidence type="ECO:0000256" key="10">
    <source>
        <dbReference type="ARBA" id="ARBA00023125"/>
    </source>
</evidence>
<accession>A0AA42CM92</accession>
<evidence type="ECO:0000256" key="3">
    <source>
        <dbReference type="ARBA" id="ARBA00022679"/>
    </source>
</evidence>
<proteinExistence type="inferred from homology"/>
<dbReference type="Gene3D" id="3.90.980.10">
    <property type="entry name" value="DNA primase, catalytic core, N-terminal domain"/>
    <property type="match status" value="1"/>
</dbReference>
<keyword evidence="4 12" id="KW-0548">Nucleotidyltransferase</keyword>
<comment type="caution">
    <text evidence="12">Lacks conserved residue(s) required for the propagation of feature annotation.</text>
</comment>
<dbReference type="InterPro" id="IPR030846">
    <property type="entry name" value="DnaG_bac"/>
</dbReference>
<evidence type="ECO:0000256" key="14">
    <source>
        <dbReference type="SAM" id="MobiDB-lite"/>
    </source>
</evidence>
<evidence type="ECO:0000256" key="12">
    <source>
        <dbReference type="HAMAP-Rule" id="MF_00974"/>
    </source>
</evidence>
<dbReference type="FunFam" id="3.40.1360.10:FF:000002">
    <property type="entry name" value="DNA primase"/>
    <property type="match status" value="1"/>
</dbReference>
<evidence type="ECO:0000313" key="17">
    <source>
        <dbReference type="Proteomes" id="UP001165667"/>
    </source>
</evidence>
<dbReference type="NCBIfam" id="TIGR01391">
    <property type="entry name" value="dnaG"/>
    <property type="match status" value="1"/>
</dbReference>
<evidence type="ECO:0000259" key="15">
    <source>
        <dbReference type="PROSITE" id="PS50880"/>
    </source>
</evidence>
<dbReference type="InterPro" id="IPR006171">
    <property type="entry name" value="TOPRIM_dom"/>
</dbReference>
<feature type="compositionally biased region" description="Low complexity" evidence="14">
    <location>
        <begin position="428"/>
        <end position="442"/>
    </location>
</feature>
<dbReference type="PROSITE" id="PS50880">
    <property type="entry name" value="TOPRIM"/>
    <property type="match status" value="1"/>
</dbReference>
<dbReference type="PANTHER" id="PTHR30313:SF2">
    <property type="entry name" value="DNA PRIMASE"/>
    <property type="match status" value="1"/>
</dbReference>